<dbReference type="AlphaFoldDB" id="A0A0D2FU67"/>
<gene>
    <name evidence="3" type="ORF">PV04_02366</name>
</gene>
<protein>
    <recommendedName>
        <fullName evidence="2">F-box domain-containing protein</fullName>
    </recommendedName>
</protein>
<name>A0A0D2FU67_9EURO</name>
<reference evidence="3 4" key="1">
    <citation type="submission" date="2015-01" db="EMBL/GenBank/DDBJ databases">
        <title>The Genome Sequence of Capronia semiimmersa CBS27337.</title>
        <authorList>
            <consortium name="The Broad Institute Genomics Platform"/>
            <person name="Cuomo C."/>
            <person name="de Hoog S."/>
            <person name="Gorbushina A."/>
            <person name="Stielow B."/>
            <person name="Teixiera M."/>
            <person name="Abouelleil A."/>
            <person name="Chapman S.B."/>
            <person name="Priest M."/>
            <person name="Young S.K."/>
            <person name="Wortman J."/>
            <person name="Nusbaum C."/>
            <person name="Birren B."/>
        </authorList>
    </citation>
    <scope>NUCLEOTIDE SEQUENCE [LARGE SCALE GENOMIC DNA]</scope>
    <source>
        <strain evidence="3 4">CBS 27337</strain>
    </source>
</reference>
<dbReference type="InterPro" id="IPR036047">
    <property type="entry name" value="F-box-like_dom_sf"/>
</dbReference>
<dbReference type="CDD" id="cd09917">
    <property type="entry name" value="F-box_SF"/>
    <property type="match status" value="1"/>
</dbReference>
<dbReference type="Gene3D" id="1.20.1280.50">
    <property type="match status" value="1"/>
</dbReference>
<feature type="domain" description="F-box" evidence="2">
    <location>
        <begin position="55"/>
        <end position="102"/>
    </location>
</feature>
<feature type="compositionally biased region" description="Acidic residues" evidence="1">
    <location>
        <begin position="245"/>
        <end position="254"/>
    </location>
</feature>
<keyword evidence="4" id="KW-1185">Reference proteome</keyword>
<dbReference type="HOGENOM" id="CLU_019366_3_0_1"/>
<dbReference type="Pfam" id="PF12937">
    <property type="entry name" value="F-box-like"/>
    <property type="match status" value="1"/>
</dbReference>
<evidence type="ECO:0000259" key="2">
    <source>
        <dbReference type="PROSITE" id="PS50181"/>
    </source>
</evidence>
<evidence type="ECO:0000313" key="3">
    <source>
        <dbReference type="EMBL" id="KIW70055.1"/>
    </source>
</evidence>
<feature type="region of interest" description="Disordered" evidence="1">
    <location>
        <begin position="30"/>
        <end position="54"/>
    </location>
</feature>
<feature type="region of interest" description="Disordered" evidence="1">
    <location>
        <begin position="243"/>
        <end position="272"/>
    </location>
</feature>
<evidence type="ECO:0000313" key="4">
    <source>
        <dbReference type="Proteomes" id="UP000054266"/>
    </source>
</evidence>
<dbReference type="STRING" id="5601.A0A0D2FU67"/>
<feature type="compositionally biased region" description="Pro residues" evidence="1">
    <location>
        <begin position="42"/>
        <end position="52"/>
    </location>
</feature>
<dbReference type="InterPro" id="IPR001810">
    <property type="entry name" value="F-box_dom"/>
</dbReference>
<sequence length="589" mass="66665">MQEIPLPLQPSHGIVRKPTVYETTTEVDVSLNPSSPQLIPHSPSPSHSPPPQHRMAQLLDQAPEVLHHIFQNVEPTDLARLSRTCRYLNSVVKNDELLWKIQYLALFDPPSDSDAETWRARLSRLVNLQKTLESDNEQTKTQNLSDILTQTLALTTQALATSQKNTSFLSNYYQQGLNINSILCCSSLFARARPRQWPSAPTNELRQISAQLHVLAGMNIDAPWPDPEGQSCPHIRSRAGSIFDESYDNSDDSSDAGIGESDVPDTEDTRLRLRNYPTPIRDIHPWARSRVYDLRRYKESNMWGPFHDDGSGRIDWEKVQAIMVVLAYNHRLYTERRGLIGADSLGLPESVRAMLSDSVRNVSSTRGNLLRPWEGLFEGIAPNSYVSSPLEGKIKPSPHPDLDALDPYGVTGTWMRIVCFLDYNDLYRFNFDYQANIPADQERGPITTREAFRLIKLQLHVTRVEEQEGVDIHGKPLLPVVHFEGTSRSTFMAWDPNANSRIRGTVQANAHGAIRWTSFSIFHGEERWRSEGVQVGGLKSARGILGNWFDKDYDVHGPAGPTAFWKVSDMMVEEKRREVPNVLQIFLAE</sequence>
<organism evidence="3 4">
    <name type="scientific">Phialophora macrospora</name>
    <dbReference type="NCBI Taxonomy" id="1851006"/>
    <lineage>
        <taxon>Eukaryota</taxon>
        <taxon>Fungi</taxon>
        <taxon>Dikarya</taxon>
        <taxon>Ascomycota</taxon>
        <taxon>Pezizomycotina</taxon>
        <taxon>Eurotiomycetes</taxon>
        <taxon>Chaetothyriomycetidae</taxon>
        <taxon>Chaetothyriales</taxon>
        <taxon>Herpotrichiellaceae</taxon>
        <taxon>Phialophora</taxon>
    </lineage>
</organism>
<proteinExistence type="predicted"/>
<dbReference type="SMART" id="SM00256">
    <property type="entry name" value="FBOX"/>
    <property type="match status" value="1"/>
</dbReference>
<dbReference type="Proteomes" id="UP000054266">
    <property type="component" value="Unassembled WGS sequence"/>
</dbReference>
<evidence type="ECO:0000256" key="1">
    <source>
        <dbReference type="SAM" id="MobiDB-lite"/>
    </source>
</evidence>
<accession>A0A0D2FU67</accession>
<dbReference type="SUPFAM" id="SSF81383">
    <property type="entry name" value="F-box domain"/>
    <property type="match status" value="1"/>
</dbReference>
<dbReference type="PROSITE" id="PS50181">
    <property type="entry name" value="FBOX"/>
    <property type="match status" value="1"/>
</dbReference>
<dbReference type="EMBL" id="KN846957">
    <property type="protein sequence ID" value="KIW70055.1"/>
    <property type="molecule type" value="Genomic_DNA"/>
</dbReference>